<evidence type="ECO:0000313" key="2">
    <source>
        <dbReference type="Proteomes" id="UP001165586"/>
    </source>
</evidence>
<dbReference type="EMBL" id="JANLCJ010000027">
    <property type="protein sequence ID" value="MCS5736431.1"/>
    <property type="molecule type" value="Genomic_DNA"/>
</dbReference>
<dbReference type="RefSeq" id="WP_259542362.1">
    <property type="nucleotide sequence ID" value="NZ_JANLCJ010000027.1"/>
</dbReference>
<evidence type="ECO:0000313" key="1">
    <source>
        <dbReference type="EMBL" id="MCS5736431.1"/>
    </source>
</evidence>
<reference evidence="1" key="1">
    <citation type="submission" date="2022-08" db="EMBL/GenBank/DDBJ databases">
        <authorList>
            <person name="Deng Y."/>
            <person name="Han X.-F."/>
            <person name="Zhang Y.-Q."/>
        </authorList>
    </citation>
    <scope>NUCLEOTIDE SEQUENCE</scope>
    <source>
        <strain evidence="1">CPCC 203386</strain>
    </source>
</reference>
<accession>A0ABT2H920</accession>
<comment type="caution">
    <text evidence="1">The sequence shown here is derived from an EMBL/GenBank/DDBJ whole genome shotgun (WGS) entry which is preliminary data.</text>
</comment>
<name>A0ABT2H920_9MICO</name>
<proteinExistence type="predicted"/>
<keyword evidence="2" id="KW-1185">Reference proteome</keyword>
<sequence>MAEIKYSPVYDIKAPILDDYVPEGMLKIYPYELVNTDKSKAFMMQNAVSVAIVSQANLDTTNEILKVDDNGNKYFEVYTDISSDTIMDITSSTSVFGQELKEEDSFMMLSN</sequence>
<dbReference type="Proteomes" id="UP001165586">
    <property type="component" value="Unassembled WGS sequence"/>
</dbReference>
<organism evidence="1 2">
    <name type="scientific">Herbiconiux daphne</name>
    <dbReference type="NCBI Taxonomy" id="2970914"/>
    <lineage>
        <taxon>Bacteria</taxon>
        <taxon>Bacillati</taxon>
        <taxon>Actinomycetota</taxon>
        <taxon>Actinomycetes</taxon>
        <taxon>Micrococcales</taxon>
        <taxon>Microbacteriaceae</taxon>
        <taxon>Herbiconiux</taxon>
    </lineage>
</organism>
<protein>
    <submittedName>
        <fullName evidence="1">Uncharacterized protein</fullName>
    </submittedName>
</protein>
<gene>
    <name evidence="1" type="ORF">N1032_22100</name>
</gene>